<proteinExistence type="predicted"/>
<dbReference type="Pfam" id="PF13349">
    <property type="entry name" value="DUF4097"/>
    <property type="match status" value="1"/>
</dbReference>
<dbReference type="eggNOG" id="COG3595">
    <property type="taxonomic scope" value="Bacteria"/>
</dbReference>
<dbReference type="KEGG" id="ote:Oter_0581"/>
<dbReference type="RefSeq" id="WP_012373409.1">
    <property type="nucleotide sequence ID" value="NC_010571.1"/>
</dbReference>
<protein>
    <recommendedName>
        <fullName evidence="2">DUF4097 domain-containing protein</fullName>
    </recommendedName>
</protein>
<dbReference type="InterPro" id="IPR025164">
    <property type="entry name" value="Toastrack_DUF4097"/>
</dbReference>
<sequence length="335" mass="35361">MKTTRLLPFLLATAVLAVAGLPAASADEVETSTIKFSNPSQPGTLKLSVTNGDIDIRGTDAAEISIRTSVKQHQERRKDGMRVLSSSSSYTLVEKDNVVTLNYGSGGWHGASGDFTIEVPRTTKIVVTNAMGGDVKVHEIGGDIEIKSLNGEVKLDDISGGALVETMNGEIHVTMKALAADKPLSFTSMNGEVRLRVPADAKANVRLRSQNGAILTDFDEKELVTTTASLRKRDGGRNSGPTSEMNAEISAAVRDAVRVGVEATREAARAAREAMREAREEMGNDDDGDIAIPVPPMPPLPPMTGGKIVTGTLNGGGPEILVSTMNGDVTLQKAN</sequence>
<gene>
    <name evidence="3" type="ordered locus">Oter_0581</name>
</gene>
<name>B1ZSL4_OPITP</name>
<evidence type="ECO:0000313" key="4">
    <source>
        <dbReference type="Proteomes" id="UP000007013"/>
    </source>
</evidence>
<dbReference type="EMBL" id="CP001032">
    <property type="protein sequence ID" value="ACB73871.1"/>
    <property type="molecule type" value="Genomic_DNA"/>
</dbReference>
<reference evidence="3 4" key="1">
    <citation type="journal article" date="2011" name="J. Bacteriol.">
        <title>Genome sequence of the verrucomicrobium Opitutus terrae PB90-1, an abundant inhabitant of rice paddy soil ecosystems.</title>
        <authorList>
            <person name="van Passel M.W."/>
            <person name="Kant R."/>
            <person name="Palva A."/>
            <person name="Copeland A."/>
            <person name="Lucas S."/>
            <person name="Lapidus A."/>
            <person name="Glavina del Rio T."/>
            <person name="Pitluck S."/>
            <person name="Goltsman E."/>
            <person name="Clum A."/>
            <person name="Sun H."/>
            <person name="Schmutz J."/>
            <person name="Larimer F.W."/>
            <person name="Land M.L."/>
            <person name="Hauser L."/>
            <person name="Kyrpides N."/>
            <person name="Mikhailova N."/>
            <person name="Richardson P.P."/>
            <person name="Janssen P.H."/>
            <person name="de Vos W.M."/>
            <person name="Smidt H."/>
        </authorList>
    </citation>
    <scope>NUCLEOTIDE SEQUENCE [LARGE SCALE GENOMIC DNA]</scope>
    <source>
        <strain evidence="4">DSM 11246 / JCM 15787 / PB90-1</strain>
    </source>
</reference>
<evidence type="ECO:0000256" key="1">
    <source>
        <dbReference type="SAM" id="SignalP"/>
    </source>
</evidence>
<dbReference type="OrthoDB" id="190561at2"/>
<dbReference type="HOGENOM" id="CLU_086682_0_0_0"/>
<feature type="chain" id="PRO_5002772656" description="DUF4097 domain-containing protein" evidence="1">
    <location>
        <begin position="27"/>
        <end position="335"/>
    </location>
</feature>
<dbReference type="STRING" id="452637.Oter_0581"/>
<organism evidence="3 4">
    <name type="scientific">Opitutus terrae (strain DSM 11246 / JCM 15787 / PB90-1)</name>
    <dbReference type="NCBI Taxonomy" id="452637"/>
    <lineage>
        <taxon>Bacteria</taxon>
        <taxon>Pseudomonadati</taxon>
        <taxon>Verrucomicrobiota</taxon>
        <taxon>Opitutia</taxon>
        <taxon>Opitutales</taxon>
        <taxon>Opitutaceae</taxon>
        <taxon>Opitutus</taxon>
    </lineage>
</organism>
<evidence type="ECO:0000313" key="3">
    <source>
        <dbReference type="EMBL" id="ACB73871.1"/>
    </source>
</evidence>
<accession>B1ZSL4</accession>
<keyword evidence="1" id="KW-0732">Signal</keyword>
<keyword evidence="4" id="KW-1185">Reference proteome</keyword>
<feature type="signal peptide" evidence="1">
    <location>
        <begin position="1"/>
        <end position="26"/>
    </location>
</feature>
<dbReference type="Proteomes" id="UP000007013">
    <property type="component" value="Chromosome"/>
</dbReference>
<feature type="domain" description="DUF4097" evidence="2">
    <location>
        <begin position="45"/>
        <end position="218"/>
    </location>
</feature>
<evidence type="ECO:0000259" key="2">
    <source>
        <dbReference type="Pfam" id="PF13349"/>
    </source>
</evidence>
<dbReference type="AlphaFoldDB" id="B1ZSL4"/>